<organism evidence="1 2">
    <name type="scientific">Kiloniella antarctica</name>
    <dbReference type="NCBI Taxonomy" id="1550907"/>
    <lineage>
        <taxon>Bacteria</taxon>
        <taxon>Pseudomonadati</taxon>
        <taxon>Pseudomonadota</taxon>
        <taxon>Alphaproteobacteria</taxon>
        <taxon>Rhodospirillales</taxon>
        <taxon>Kiloniellaceae</taxon>
        <taxon>Kiloniella</taxon>
    </lineage>
</organism>
<sequence length="162" mass="18406">MTDQNTSRVRFLGIPNKKARLLQCGGHDENGQKPERMISDGSGFPCRHCLKPILNNEGVLVLSYRPFEDKQPYAETGPIFLHSDLCEEHQDNEELPDNIRSQGNTLLRGYNADNRIVYGTGQTVKSETVKEAALDMFKNEKISYIHARSTTNNCFTCRIERT</sequence>
<evidence type="ECO:0000313" key="1">
    <source>
        <dbReference type="EMBL" id="MFD2207646.1"/>
    </source>
</evidence>
<comment type="caution">
    <text evidence="1">The sequence shown here is derived from an EMBL/GenBank/DDBJ whole genome shotgun (WGS) entry which is preliminary data.</text>
</comment>
<dbReference type="RefSeq" id="WP_380254504.1">
    <property type="nucleotide sequence ID" value="NZ_JBHUII010000013.1"/>
</dbReference>
<accession>A0ABW5BS48</accession>
<proteinExistence type="predicted"/>
<dbReference type="Proteomes" id="UP001597294">
    <property type="component" value="Unassembled WGS sequence"/>
</dbReference>
<reference evidence="2" key="1">
    <citation type="journal article" date="2019" name="Int. J. Syst. Evol. Microbiol.">
        <title>The Global Catalogue of Microorganisms (GCM) 10K type strain sequencing project: providing services to taxonomists for standard genome sequencing and annotation.</title>
        <authorList>
            <consortium name="The Broad Institute Genomics Platform"/>
            <consortium name="The Broad Institute Genome Sequencing Center for Infectious Disease"/>
            <person name="Wu L."/>
            <person name="Ma J."/>
        </authorList>
    </citation>
    <scope>NUCLEOTIDE SEQUENCE [LARGE SCALE GENOMIC DNA]</scope>
    <source>
        <strain evidence="2">CGMCC 4.7192</strain>
    </source>
</reference>
<evidence type="ECO:0000313" key="2">
    <source>
        <dbReference type="Proteomes" id="UP001597294"/>
    </source>
</evidence>
<protein>
    <submittedName>
        <fullName evidence="1">DUF1203 domain-containing protein</fullName>
    </submittedName>
</protein>
<dbReference type="PIRSF" id="PIRSF034110">
    <property type="entry name" value="DUF1203"/>
    <property type="match status" value="1"/>
</dbReference>
<gene>
    <name evidence="1" type="ORF">ACFSKO_18665</name>
</gene>
<keyword evidence="2" id="KW-1185">Reference proteome</keyword>
<name>A0ABW5BS48_9PROT</name>
<dbReference type="InterPro" id="IPR009593">
    <property type="entry name" value="DUF1203"/>
</dbReference>
<dbReference type="EMBL" id="JBHUII010000013">
    <property type="protein sequence ID" value="MFD2207646.1"/>
    <property type="molecule type" value="Genomic_DNA"/>
</dbReference>
<dbReference type="Pfam" id="PF06718">
    <property type="entry name" value="DUF1203"/>
    <property type="match status" value="1"/>
</dbReference>